<evidence type="ECO:0000256" key="3">
    <source>
        <dbReference type="ARBA" id="ARBA00022840"/>
    </source>
</evidence>
<dbReference type="Proteomes" id="UP000585474">
    <property type="component" value="Unassembled WGS sequence"/>
</dbReference>
<evidence type="ECO:0000313" key="8">
    <source>
        <dbReference type="Proteomes" id="UP000585474"/>
    </source>
</evidence>
<sequence>MDNFTTHIQMSERLASIQSVCYDEVPANAGLKTAGALMLADNGICCTDEFDKMDIRDQYNVALPPAILSRFDLVYVMIDDPDDQRDYHIAHHIVRVHKKCEDALAPAFTTAELKRYIAYAKTLKSKLNPEARKLLVESYVTLRRGDTTPGSAFITKVREFEFACVGIVLHTRTQLVVESSEIDLSEFQEENRDDENNIGSGQCEAHPSSAAPELADSDHTESGPEPANRQGKKLVITDEYFQRVTQLLDMGLKQCEEAVTRQEFDKKGRVFDSGG</sequence>
<name>A0A7J0DUN5_9ERIC</name>
<accession>A0A7J0DUN5</accession>
<dbReference type="InterPro" id="IPR001208">
    <property type="entry name" value="MCM_dom"/>
</dbReference>
<dbReference type="SUPFAM" id="SSF52540">
    <property type="entry name" value="P-loop containing nucleoside triphosphate hydrolases"/>
    <property type="match status" value="1"/>
</dbReference>
<dbReference type="Pfam" id="PF17855">
    <property type="entry name" value="MCM_lid"/>
    <property type="match status" value="1"/>
</dbReference>
<comment type="caution">
    <text evidence="7">The sequence shown here is derived from an EMBL/GenBank/DDBJ whole genome shotgun (WGS) entry which is preliminary data.</text>
</comment>
<evidence type="ECO:0000256" key="4">
    <source>
        <dbReference type="ARBA" id="ARBA00023125"/>
    </source>
</evidence>
<feature type="region of interest" description="Disordered" evidence="5">
    <location>
        <begin position="186"/>
        <end position="234"/>
    </location>
</feature>
<reference evidence="8" key="1">
    <citation type="submission" date="2019-07" db="EMBL/GenBank/DDBJ databases">
        <title>De Novo Assembly of kiwifruit Actinidia rufa.</title>
        <authorList>
            <person name="Sugita-Konishi S."/>
            <person name="Sato K."/>
            <person name="Mori E."/>
            <person name="Abe Y."/>
            <person name="Kisaki G."/>
            <person name="Hamano K."/>
            <person name="Suezawa K."/>
            <person name="Otani M."/>
            <person name="Fukuda T."/>
            <person name="Manabe T."/>
            <person name="Gomi K."/>
            <person name="Tabuchi M."/>
            <person name="Akimitsu K."/>
            <person name="Kataoka I."/>
        </authorList>
    </citation>
    <scope>NUCLEOTIDE SEQUENCE [LARGE SCALE GENOMIC DNA]</scope>
    <source>
        <strain evidence="8">cv. Fuchu</strain>
    </source>
</reference>
<dbReference type="InterPro" id="IPR041562">
    <property type="entry name" value="MCM_lid"/>
</dbReference>
<evidence type="ECO:0000313" key="7">
    <source>
        <dbReference type="EMBL" id="GFS42922.1"/>
    </source>
</evidence>
<dbReference type="InterPro" id="IPR018525">
    <property type="entry name" value="MCM_CS"/>
</dbReference>
<proteinExistence type="predicted"/>
<protein>
    <recommendedName>
        <fullName evidence="1">DNA helicase</fullName>
        <ecNumber evidence="1">3.6.4.12</ecNumber>
    </recommendedName>
</protein>
<feature type="domain" description="MCM C-terminal AAA(+) ATPase" evidence="6">
    <location>
        <begin position="60"/>
        <end position="93"/>
    </location>
</feature>
<dbReference type="SMART" id="SM00350">
    <property type="entry name" value="MCM"/>
    <property type="match status" value="1"/>
</dbReference>
<keyword evidence="4" id="KW-0238">DNA-binding</keyword>
<dbReference type="PANTHER" id="PTHR11630">
    <property type="entry name" value="DNA REPLICATION LICENSING FACTOR MCM FAMILY MEMBER"/>
    <property type="match status" value="1"/>
</dbReference>
<organism evidence="7 8">
    <name type="scientific">Actinidia rufa</name>
    <dbReference type="NCBI Taxonomy" id="165716"/>
    <lineage>
        <taxon>Eukaryota</taxon>
        <taxon>Viridiplantae</taxon>
        <taxon>Streptophyta</taxon>
        <taxon>Embryophyta</taxon>
        <taxon>Tracheophyta</taxon>
        <taxon>Spermatophyta</taxon>
        <taxon>Magnoliopsida</taxon>
        <taxon>eudicotyledons</taxon>
        <taxon>Gunneridae</taxon>
        <taxon>Pentapetalae</taxon>
        <taxon>asterids</taxon>
        <taxon>Ericales</taxon>
        <taxon>Actinidiaceae</taxon>
        <taxon>Actinidia</taxon>
    </lineage>
</organism>
<dbReference type="Pfam" id="PF00493">
    <property type="entry name" value="MCM"/>
    <property type="match status" value="2"/>
</dbReference>
<dbReference type="GO" id="GO:0042555">
    <property type="term" value="C:MCM complex"/>
    <property type="evidence" value="ECO:0007669"/>
    <property type="project" value="TreeGrafter"/>
</dbReference>
<dbReference type="GO" id="GO:0000347">
    <property type="term" value="C:THO complex"/>
    <property type="evidence" value="ECO:0007669"/>
    <property type="project" value="UniProtKB-ARBA"/>
</dbReference>
<dbReference type="GO" id="GO:0005524">
    <property type="term" value="F:ATP binding"/>
    <property type="evidence" value="ECO:0007669"/>
    <property type="project" value="UniProtKB-KW"/>
</dbReference>
<dbReference type="InterPro" id="IPR027417">
    <property type="entry name" value="P-loop_NTPase"/>
</dbReference>
<dbReference type="PANTHER" id="PTHR11630:SF43">
    <property type="entry name" value="DNA REPLICATION LICENSING FACTOR MCM6"/>
    <property type="match status" value="1"/>
</dbReference>
<dbReference type="GO" id="GO:0003697">
    <property type="term" value="F:single-stranded DNA binding"/>
    <property type="evidence" value="ECO:0007669"/>
    <property type="project" value="TreeGrafter"/>
</dbReference>
<keyword evidence="3" id="KW-0067">ATP-binding</keyword>
<dbReference type="GO" id="GO:1990518">
    <property type="term" value="F:single-stranded 3'-5' DNA helicase activity"/>
    <property type="evidence" value="ECO:0007669"/>
    <property type="project" value="TreeGrafter"/>
</dbReference>
<dbReference type="PROSITE" id="PS50051">
    <property type="entry name" value="MCM_2"/>
    <property type="match status" value="2"/>
</dbReference>
<dbReference type="OrthoDB" id="1744952at2759"/>
<dbReference type="EC" id="3.6.4.12" evidence="1"/>
<dbReference type="PROSITE" id="PS00847">
    <property type="entry name" value="MCM_1"/>
    <property type="match status" value="1"/>
</dbReference>
<feature type="domain" description="MCM C-terminal AAA(+) ATPase" evidence="6">
    <location>
        <begin position="34"/>
        <end position="58"/>
    </location>
</feature>
<keyword evidence="2" id="KW-0547">Nucleotide-binding</keyword>
<gene>
    <name evidence="7" type="ORF">Acr_00g0082590</name>
</gene>
<evidence type="ECO:0000256" key="2">
    <source>
        <dbReference type="ARBA" id="ARBA00022741"/>
    </source>
</evidence>
<evidence type="ECO:0000256" key="1">
    <source>
        <dbReference type="ARBA" id="ARBA00012551"/>
    </source>
</evidence>
<dbReference type="InterPro" id="IPR031327">
    <property type="entry name" value="MCM"/>
</dbReference>
<dbReference type="EMBL" id="BJWL01000408">
    <property type="protein sequence ID" value="GFS42922.1"/>
    <property type="molecule type" value="Genomic_DNA"/>
</dbReference>
<dbReference type="Gene3D" id="3.40.50.300">
    <property type="entry name" value="P-loop containing nucleotide triphosphate hydrolases"/>
    <property type="match status" value="2"/>
</dbReference>
<evidence type="ECO:0000256" key="5">
    <source>
        <dbReference type="SAM" id="MobiDB-lite"/>
    </source>
</evidence>
<dbReference type="GO" id="GO:1902969">
    <property type="term" value="P:mitotic DNA replication"/>
    <property type="evidence" value="ECO:0007669"/>
    <property type="project" value="TreeGrafter"/>
</dbReference>
<dbReference type="GO" id="GO:0000727">
    <property type="term" value="P:double-strand break repair via break-induced replication"/>
    <property type="evidence" value="ECO:0007669"/>
    <property type="project" value="TreeGrafter"/>
</dbReference>
<dbReference type="AlphaFoldDB" id="A0A7J0DUN5"/>
<evidence type="ECO:0000259" key="6">
    <source>
        <dbReference type="PROSITE" id="PS50051"/>
    </source>
</evidence>
<keyword evidence="8" id="KW-1185">Reference proteome</keyword>